<proteinExistence type="inferred from homology"/>
<keyword evidence="5" id="KW-0285">Flavoprotein</keyword>
<evidence type="ECO:0000256" key="4">
    <source>
        <dbReference type="ARBA" id="ARBA00022490"/>
    </source>
</evidence>
<dbReference type="WBParaSite" id="PDA_v2.g10558.t1">
    <property type="protein sequence ID" value="PDA_v2.g10558.t1"/>
    <property type="gene ID" value="PDA_v2.g10558"/>
</dbReference>
<dbReference type="GO" id="GO:0005737">
    <property type="term" value="C:cytoplasm"/>
    <property type="evidence" value="ECO:0007669"/>
    <property type="project" value="UniProtKB-SubCell"/>
</dbReference>
<evidence type="ECO:0000256" key="3">
    <source>
        <dbReference type="ARBA" id="ARBA00005995"/>
    </source>
</evidence>
<dbReference type="InterPro" id="IPR002937">
    <property type="entry name" value="Amino_oxidase"/>
</dbReference>
<evidence type="ECO:0000313" key="10">
    <source>
        <dbReference type="WBParaSite" id="PDA_v2.g10558.t1"/>
    </source>
</evidence>
<keyword evidence="7" id="KW-0560">Oxidoreductase</keyword>
<evidence type="ECO:0000259" key="8">
    <source>
        <dbReference type="Pfam" id="PF01593"/>
    </source>
</evidence>
<reference evidence="10" key="1">
    <citation type="submission" date="2022-11" db="UniProtKB">
        <authorList>
            <consortium name="WormBaseParasite"/>
        </authorList>
    </citation>
    <scope>IDENTIFICATION</scope>
</reference>
<dbReference type="AlphaFoldDB" id="A0A914NYR3"/>
<evidence type="ECO:0000256" key="2">
    <source>
        <dbReference type="ARBA" id="ARBA00004496"/>
    </source>
</evidence>
<dbReference type="Proteomes" id="UP000887578">
    <property type="component" value="Unplaced"/>
</dbReference>
<dbReference type="SUPFAM" id="SSF54373">
    <property type="entry name" value="FAD-linked reductases, C-terminal domain"/>
    <property type="match status" value="1"/>
</dbReference>
<keyword evidence="6" id="KW-0274">FAD</keyword>
<feature type="domain" description="Amine oxidase" evidence="8">
    <location>
        <begin position="22"/>
        <end position="309"/>
    </location>
</feature>
<organism evidence="9 10">
    <name type="scientific">Panagrolaimus davidi</name>
    <dbReference type="NCBI Taxonomy" id="227884"/>
    <lineage>
        <taxon>Eukaryota</taxon>
        <taxon>Metazoa</taxon>
        <taxon>Ecdysozoa</taxon>
        <taxon>Nematoda</taxon>
        <taxon>Chromadorea</taxon>
        <taxon>Rhabditida</taxon>
        <taxon>Tylenchina</taxon>
        <taxon>Panagrolaimomorpha</taxon>
        <taxon>Panagrolaimoidea</taxon>
        <taxon>Panagrolaimidae</taxon>
        <taxon>Panagrolaimus</taxon>
    </lineage>
</organism>
<dbReference type="PANTHER" id="PTHR10742:SF405">
    <property type="entry name" value="PEROXISOMAL N(1)-ACETYL-SPERMINE_SPERMIDINE OXIDASE"/>
    <property type="match status" value="1"/>
</dbReference>
<dbReference type="PANTHER" id="PTHR10742">
    <property type="entry name" value="FLAVIN MONOAMINE OXIDASE"/>
    <property type="match status" value="1"/>
</dbReference>
<comment type="subcellular location">
    <subcellularLocation>
        <location evidence="2">Cytoplasm</location>
    </subcellularLocation>
</comment>
<dbReference type="InterPro" id="IPR036188">
    <property type="entry name" value="FAD/NAD-bd_sf"/>
</dbReference>
<sequence length="316" mass="36070">MYDKDYTEFLKIQNATMGFRRNVFDSLTRLYQSQFEFEYAAKWEDLSLRAMTDWDDLGGDGISYSTTKIGYTAILSYLTSKIPSSKIHLNHRISNINFLGEKTKLMLANGTLINDDFDYIIVTSALGHLKKFAQKMFTPHLPKRTMNAIEKIGMGTSSKIFLVYSDSTWMDTFLSPLPVPDCFVRKAIDGIESEFNIFQKVSWAPNIYMGWIAGDAPEKVDKLSDQELSKILTQLFRDIYHNYSIPEPSAILRSYEQAQAGIRHSDLSIPIIQNEKIRIQLAGEATHDRIFQTAVGAFLSGRRESDRILNDLRKSG</sequence>
<evidence type="ECO:0000256" key="7">
    <source>
        <dbReference type="ARBA" id="ARBA00023002"/>
    </source>
</evidence>
<comment type="cofactor">
    <cofactor evidence="1">
        <name>FAD</name>
        <dbReference type="ChEBI" id="CHEBI:57692"/>
    </cofactor>
</comment>
<keyword evidence="9" id="KW-1185">Reference proteome</keyword>
<evidence type="ECO:0000256" key="1">
    <source>
        <dbReference type="ARBA" id="ARBA00001974"/>
    </source>
</evidence>
<dbReference type="InterPro" id="IPR050281">
    <property type="entry name" value="Flavin_monoamine_oxidase"/>
</dbReference>
<evidence type="ECO:0000256" key="5">
    <source>
        <dbReference type="ARBA" id="ARBA00022630"/>
    </source>
</evidence>
<name>A0A914NYR3_9BILA</name>
<protein>
    <submittedName>
        <fullName evidence="10">Amine oxidase domain-containing protein</fullName>
    </submittedName>
</protein>
<dbReference type="Pfam" id="PF01593">
    <property type="entry name" value="Amino_oxidase"/>
    <property type="match status" value="1"/>
</dbReference>
<keyword evidence="4" id="KW-0963">Cytoplasm</keyword>
<accession>A0A914NYR3</accession>
<dbReference type="GO" id="GO:0046592">
    <property type="term" value="F:polyamine oxidase activity"/>
    <property type="evidence" value="ECO:0007669"/>
    <property type="project" value="TreeGrafter"/>
</dbReference>
<dbReference type="Gene3D" id="3.90.660.10">
    <property type="match status" value="1"/>
</dbReference>
<dbReference type="SUPFAM" id="SSF51905">
    <property type="entry name" value="FAD/NAD(P)-binding domain"/>
    <property type="match status" value="1"/>
</dbReference>
<evidence type="ECO:0000256" key="6">
    <source>
        <dbReference type="ARBA" id="ARBA00022827"/>
    </source>
</evidence>
<comment type="similarity">
    <text evidence="3">Belongs to the flavin monoamine oxidase family.</text>
</comment>
<evidence type="ECO:0000313" key="9">
    <source>
        <dbReference type="Proteomes" id="UP000887578"/>
    </source>
</evidence>